<protein>
    <submittedName>
        <fullName evidence="4">Calmodulin-like protein 5</fullName>
    </submittedName>
</protein>
<dbReference type="InterPro" id="IPR002048">
    <property type="entry name" value="EF_hand_dom"/>
</dbReference>
<evidence type="ECO:0000256" key="1">
    <source>
        <dbReference type="ARBA" id="ARBA00022737"/>
    </source>
</evidence>
<feature type="non-terminal residue" evidence="4">
    <location>
        <position position="1"/>
    </location>
</feature>
<accession>A0A1D1XYV6</accession>
<dbReference type="InterPro" id="IPR018247">
    <property type="entry name" value="EF_Hand_1_Ca_BS"/>
</dbReference>
<dbReference type="EMBL" id="GDJX01020369">
    <property type="protein sequence ID" value="JAT47567.1"/>
    <property type="molecule type" value="Transcribed_RNA"/>
</dbReference>
<dbReference type="CDD" id="cd00051">
    <property type="entry name" value="EFh"/>
    <property type="match status" value="1"/>
</dbReference>
<keyword evidence="1" id="KW-0677">Repeat</keyword>
<dbReference type="AlphaFoldDB" id="A0A1D1XYV6"/>
<evidence type="ECO:0000313" key="4">
    <source>
        <dbReference type="EMBL" id="JAT47567.1"/>
    </source>
</evidence>
<dbReference type="SMART" id="SM00054">
    <property type="entry name" value="EFh"/>
    <property type="match status" value="2"/>
</dbReference>
<dbReference type="SUPFAM" id="SSF47473">
    <property type="entry name" value="EF-hand"/>
    <property type="match status" value="1"/>
</dbReference>
<proteinExistence type="predicted"/>
<reference evidence="4" key="1">
    <citation type="submission" date="2015-07" db="EMBL/GenBank/DDBJ databases">
        <title>Transcriptome Assembly of Anthurium amnicola.</title>
        <authorList>
            <person name="Suzuki J."/>
        </authorList>
    </citation>
    <scope>NUCLEOTIDE SEQUENCE</scope>
</reference>
<keyword evidence="2" id="KW-0106">Calcium</keyword>
<dbReference type="PANTHER" id="PTHR23050">
    <property type="entry name" value="CALCIUM BINDING PROTEIN"/>
    <property type="match status" value="1"/>
</dbReference>
<dbReference type="InterPro" id="IPR011992">
    <property type="entry name" value="EF-hand-dom_pair"/>
</dbReference>
<dbReference type="InterPro" id="IPR050145">
    <property type="entry name" value="Centrin_CML-like"/>
</dbReference>
<dbReference type="PROSITE" id="PS50222">
    <property type="entry name" value="EF_HAND_2"/>
    <property type="match status" value="2"/>
</dbReference>
<gene>
    <name evidence="4" type="primary">CML5_1</name>
    <name evidence="4" type="ORF">g.32326</name>
</gene>
<evidence type="ECO:0000256" key="2">
    <source>
        <dbReference type="ARBA" id="ARBA00022837"/>
    </source>
</evidence>
<dbReference type="Pfam" id="PF13202">
    <property type="entry name" value="EF-hand_5"/>
    <property type="match status" value="2"/>
</dbReference>
<feature type="domain" description="EF-hand" evidence="3">
    <location>
        <begin position="28"/>
        <end position="63"/>
    </location>
</feature>
<name>A0A1D1XYV6_9ARAE</name>
<dbReference type="Gene3D" id="1.10.238.10">
    <property type="entry name" value="EF-hand"/>
    <property type="match status" value="1"/>
</dbReference>
<organism evidence="4">
    <name type="scientific">Anthurium amnicola</name>
    <dbReference type="NCBI Taxonomy" id="1678845"/>
    <lineage>
        <taxon>Eukaryota</taxon>
        <taxon>Viridiplantae</taxon>
        <taxon>Streptophyta</taxon>
        <taxon>Embryophyta</taxon>
        <taxon>Tracheophyta</taxon>
        <taxon>Spermatophyta</taxon>
        <taxon>Magnoliopsida</taxon>
        <taxon>Liliopsida</taxon>
        <taxon>Araceae</taxon>
        <taxon>Pothoideae</taxon>
        <taxon>Potheae</taxon>
        <taxon>Anthurium</taxon>
    </lineage>
</organism>
<dbReference type="PROSITE" id="PS00018">
    <property type="entry name" value="EF_HAND_1"/>
    <property type="match status" value="2"/>
</dbReference>
<feature type="domain" description="EF-hand" evidence="3">
    <location>
        <begin position="68"/>
        <end position="99"/>
    </location>
</feature>
<evidence type="ECO:0000259" key="3">
    <source>
        <dbReference type="PROSITE" id="PS50222"/>
    </source>
</evidence>
<dbReference type="GO" id="GO:0005509">
    <property type="term" value="F:calcium ion binding"/>
    <property type="evidence" value="ECO:0007669"/>
    <property type="project" value="InterPro"/>
</dbReference>
<sequence>ERVVGKESTKKIANMAFLCVPLLPQREMTVEEFKAWLRRFDGDRDGRLTREELQRALHSLHRWSAWWRARQAMKAADANRNGCIDTDEMDKLINYAQQHLHMKIYDGCT</sequence>